<dbReference type="EMBL" id="AWUE01019205">
    <property type="protein sequence ID" value="OMO75490.1"/>
    <property type="molecule type" value="Genomic_DNA"/>
</dbReference>
<name>A0A1R3HYV8_9ROSI</name>
<sequence length="77" mass="8691">MGTLERIDVGVAFILLETKDTEREIKKLFLFFSLIFTVATSNGPFCNLNSRKPEKLQRKKEQKKIKGTLRGFAAGDG</sequence>
<keyword evidence="1" id="KW-0812">Transmembrane</keyword>
<feature type="transmembrane region" description="Helical" evidence="1">
    <location>
        <begin position="28"/>
        <end position="50"/>
    </location>
</feature>
<evidence type="ECO:0000313" key="3">
    <source>
        <dbReference type="Proteomes" id="UP000187203"/>
    </source>
</evidence>
<dbReference type="AlphaFoldDB" id="A0A1R3HYV8"/>
<keyword evidence="1" id="KW-1133">Transmembrane helix</keyword>
<protein>
    <submittedName>
        <fullName evidence="2">Uncharacterized protein</fullName>
    </submittedName>
</protein>
<keyword evidence="1" id="KW-0472">Membrane</keyword>
<gene>
    <name evidence="2" type="ORF">COLO4_26107</name>
</gene>
<dbReference type="Proteomes" id="UP000187203">
    <property type="component" value="Unassembled WGS sequence"/>
</dbReference>
<keyword evidence="3" id="KW-1185">Reference proteome</keyword>
<organism evidence="2 3">
    <name type="scientific">Corchorus olitorius</name>
    <dbReference type="NCBI Taxonomy" id="93759"/>
    <lineage>
        <taxon>Eukaryota</taxon>
        <taxon>Viridiplantae</taxon>
        <taxon>Streptophyta</taxon>
        <taxon>Embryophyta</taxon>
        <taxon>Tracheophyta</taxon>
        <taxon>Spermatophyta</taxon>
        <taxon>Magnoliopsida</taxon>
        <taxon>eudicotyledons</taxon>
        <taxon>Gunneridae</taxon>
        <taxon>Pentapetalae</taxon>
        <taxon>rosids</taxon>
        <taxon>malvids</taxon>
        <taxon>Malvales</taxon>
        <taxon>Malvaceae</taxon>
        <taxon>Grewioideae</taxon>
        <taxon>Apeibeae</taxon>
        <taxon>Corchorus</taxon>
    </lineage>
</organism>
<evidence type="ECO:0000256" key="1">
    <source>
        <dbReference type="SAM" id="Phobius"/>
    </source>
</evidence>
<evidence type="ECO:0000313" key="2">
    <source>
        <dbReference type="EMBL" id="OMO75490.1"/>
    </source>
</evidence>
<proteinExistence type="predicted"/>
<comment type="caution">
    <text evidence="2">The sequence shown here is derived from an EMBL/GenBank/DDBJ whole genome shotgun (WGS) entry which is preliminary data.</text>
</comment>
<reference evidence="3" key="1">
    <citation type="submission" date="2013-09" db="EMBL/GenBank/DDBJ databases">
        <title>Corchorus olitorius genome sequencing.</title>
        <authorList>
            <person name="Alam M."/>
            <person name="Haque M.S."/>
            <person name="Islam M.S."/>
            <person name="Emdad E.M."/>
            <person name="Islam M.M."/>
            <person name="Ahmed B."/>
            <person name="Halim A."/>
            <person name="Hossen Q.M.M."/>
            <person name="Hossain M.Z."/>
            <person name="Ahmed R."/>
            <person name="Khan M.M."/>
            <person name="Islam R."/>
            <person name="Rashid M.M."/>
            <person name="Khan S.A."/>
            <person name="Rahman M.S."/>
            <person name="Alam M."/>
            <person name="Yahiya A.S."/>
            <person name="Khan M.S."/>
            <person name="Azam M.S."/>
            <person name="Haque T."/>
            <person name="Lashkar M.Z.H."/>
            <person name="Akhand A.I."/>
            <person name="Morshed G."/>
            <person name="Roy S."/>
            <person name="Uddin K.S."/>
            <person name="Rabeya T."/>
            <person name="Hossain A.S."/>
            <person name="Chowdhury A."/>
            <person name="Snigdha A.R."/>
            <person name="Mortoza M.S."/>
            <person name="Matin S.A."/>
            <person name="Hoque S.M.E."/>
            <person name="Islam M.K."/>
            <person name="Roy D.K."/>
            <person name="Haider R."/>
            <person name="Moosa M.M."/>
            <person name="Elias S.M."/>
            <person name="Hasan A.M."/>
            <person name="Jahan S."/>
            <person name="Shafiuddin M."/>
            <person name="Mahmood N."/>
            <person name="Shommy N.S."/>
        </authorList>
    </citation>
    <scope>NUCLEOTIDE SEQUENCE [LARGE SCALE GENOMIC DNA]</scope>
    <source>
        <strain evidence="3">cv. O-4</strain>
    </source>
</reference>
<accession>A0A1R3HYV8</accession>